<gene>
    <name evidence="1" type="ORF">UPYG_G00078380</name>
</gene>
<evidence type="ECO:0000313" key="1">
    <source>
        <dbReference type="EMBL" id="KAL1006877.1"/>
    </source>
</evidence>
<evidence type="ECO:0000313" key="2">
    <source>
        <dbReference type="Proteomes" id="UP001557470"/>
    </source>
</evidence>
<reference evidence="1 2" key="1">
    <citation type="submission" date="2024-06" db="EMBL/GenBank/DDBJ databases">
        <authorList>
            <person name="Pan Q."/>
            <person name="Wen M."/>
            <person name="Jouanno E."/>
            <person name="Zahm M."/>
            <person name="Klopp C."/>
            <person name="Cabau C."/>
            <person name="Louis A."/>
            <person name="Berthelot C."/>
            <person name="Parey E."/>
            <person name="Roest Crollius H."/>
            <person name="Montfort J."/>
            <person name="Robinson-Rechavi M."/>
            <person name="Bouchez O."/>
            <person name="Lampietro C."/>
            <person name="Lopez Roques C."/>
            <person name="Donnadieu C."/>
            <person name="Postlethwait J."/>
            <person name="Bobe J."/>
            <person name="Verreycken H."/>
            <person name="Guiguen Y."/>
        </authorList>
    </citation>
    <scope>NUCLEOTIDE SEQUENCE [LARGE SCALE GENOMIC DNA]</scope>
    <source>
        <strain evidence="1">Up_M1</strain>
        <tissue evidence="1">Testis</tissue>
    </source>
</reference>
<proteinExistence type="predicted"/>
<comment type="caution">
    <text evidence="1">The sequence shown here is derived from an EMBL/GenBank/DDBJ whole genome shotgun (WGS) entry which is preliminary data.</text>
</comment>
<protein>
    <submittedName>
        <fullName evidence="1">Uncharacterized protein</fullName>
    </submittedName>
</protein>
<dbReference type="AlphaFoldDB" id="A0ABD0XGB7"/>
<name>A0ABD0XGB7_UMBPY</name>
<keyword evidence="2" id="KW-1185">Reference proteome</keyword>
<dbReference type="Proteomes" id="UP001557470">
    <property type="component" value="Unassembled WGS sequence"/>
</dbReference>
<sequence>MSRCYENKQLKMCVLNPMKNLCWDLKKAIALCKPKNITELWRPLHMSNGLRFLRTTAIEP</sequence>
<dbReference type="EMBL" id="JAGEUA010000002">
    <property type="protein sequence ID" value="KAL1006877.1"/>
    <property type="molecule type" value="Genomic_DNA"/>
</dbReference>
<organism evidence="1 2">
    <name type="scientific">Umbra pygmaea</name>
    <name type="common">Eastern mudminnow</name>
    <dbReference type="NCBI Taxonomy" id="75934"/>
    <lineage>
        <taxon>Eukaryota</taxon>
        <taxon>Metazoa</taxon>
        <taxon>Chordata</taxon>
        <taxon>Craniata</taxon>
        <taxon>Vertebrata</taxon>
        <taxon>Euteleostomi</taxon>
        <taxon>Actinopterygii</taxon>
        <taxon>Neopterygii</taxon>
        <taxon>Teleostei</taxon>
        <taxon>Protacanthopterygii</taxon>
        <taxon>Esociformes</taxon>
        <taxon>Umbridae</taxon>
        <taxon>Umbra</taxon>
    </lineage>
</organism>
<accession>A0ABD0XGB7</accession>